<dbReference type="EMBL" id="BTGU01002729">
    <property type="protein sequence ID" value="GMN21303.1"/>
    <property type="molecule type" value="Genomic_DNA"/>
</dbReference>
<evidence type="ECO:0000313" key="4">
    <source>
        <dbReference type="Proteomes" id="UP001187192"/>
    </source>
</evidence>
<keyword evidence="1" id="KW-0175">Coiled coil</keyword>
<evidence type="ECO:0000256" key="1">
    <source>
        <dbReference type="SAM" id="Coils"/>
    </source>
</evidence>
<sequence>MRASTTTQSRSSPSPAVLENSTPGLNHGKTTARPAGCCWGLKNCWTMGSNVSDNRGDEPTSKLEDQVAELEREVEKQKELRITYRKKMERNQDYLRYCLQIAQENGFLDLIMQNKDAPPAPQTPTPLHQHSELSSLVDVAKLNGWYIALDERRGLLRPRDGDIGAPTTPFRPPTDGRMPGPAVPRVGGDGVFEDDAGGVASWAWEEAGPKEAFTPSSAERKIGPGSGDF</sequence>
<comment type="caution">
    <text evidence="3">The sequence shown here is derived from an EMBL/GenBank/DDBJ whole genome shotgun (WGS) entry which is preliminary data.</text>
</comment>
<feature type="region of interest" description="Disordered" evidence="2">
    <location>
        <begin position="1"/>
        <end position="32"/>
    </location>
</feature>
<evidence type="ECO:0000313" key="3">
    <source>
        <dbReference type="EMBL" id="GMN21303.1"/>
    </source>
</evidence>
<name>A0AA87YRQ4_FICCA</name>
<evidence type="ECO:0000256" key="2">
    <source>
        <dbReference type="SAM" id="MobiDB-lite"/>
    </source>
</evidence>
<feature type="coiled-coil region" evidence="1">
    <location>
        <begin position="60"/>
        <end position="87"/>
    </location>
</feature>
<feature type="region of interest" description="Disordered" evidence="2">
    <location>
        <begin position="205"/>
        <end position="229"/>
    </location>
</feature>
<gene>
    <name evidence="3" type="ORF">TIFTF001_043279</name>
</gene>
<feature type="region of interest" description="Disordered" evidence="2">
    <location>
        <begin position="158"/>
        <end position="191"/>
    </location>
</feature>
<reference evidence="3" key="1">
    <citation type="submission" date="2023-07" db="EMBL/GenBank/DDBJ databases">
        <title>draft genome sequence of fig (Ficus carica).</title>
        <authorList>
            <person name="Takahashi T."/>
            <person name="Nishimura K."/>
        </authorList>
    </citation>
    <scope>NUCLEOTIDE SEQUENCE</scope>
</reference>
<protein>
    <submittedName>
        <fullName evidence="3">Uncharacterized protein</fullName>
    </submittedName>
</protein>
<dbReference type="Proteomes" id="UP001187192">
    <property type="component" value="Unassembled WGS sequence"/>
</dbReference>
<dbReference type="AlphaFoldDB" id="A0AA87YRQ4"/>
<feature type="compositionally biased region" description="Low complexity" evidence="2">
    <location>
        <begin position="1"/>
        <end position="16"/>
    </location>
</feature>
<proteinExistence type="predicted"/>
<keyword evidence="4" id="KW-1185">Reference proteome</keyword>
<accession>A0AA87YRQ4</accession>
<organism evidence="3 4">
    <name type="scientific">Ficus carica</name>
    <name type="common">Common fig</name>
    <dbReference type="NCBI Taxonomy" id="3494"/>
    <lineage>
        <taxon>Eukaryota</taxon>
        <taxon>Viridiplantae</taxon>
        <taxon>Streptophyta</taxon>
        <taxon>Embryophyta</taxon>
        <taxon>Tracheophyta</taxon>
        <taxon>Spermatophyta</taxon>
        <taxon>Magnoliopsida</taxon>
        <taxon>eudicotyledons</taxon>
        <taxon>Gunneridae</taxon>
        <taxon>Pentapetalae</taxon>
        <taxon>rosids</taxon>
        <taxon>fabids</taxon>
        <taxon>Rosales</taxon>
        <taxon>Moraceae</taxon>
        <taxon>Ficeae</taxon>
        <taxon>Ficus</taxon>
    </lineage>
</organism>